<evidence type="ECO:0000256" key="1">
    <source>
        <dbReference type="SAM" id="MobiDB-lite"/>
    </source>
</evidence>
<accession>A0ABX0WB49</accession>
<dbReference type="Proteomes" id="UP001429564">
    <property type="component" value="Unassembled WGS sequence"/>
</dbReference>
<evidence type="ECO:0000313" key="2">
    <source>
        <dbReference type="EMBL" id="NIZ62661.1"/>
    </source>
</evidence>
<gene>
    <name evidence="2" type="ORF">DL239_16945</name>
</gene>
<evidence type="ECO:0000313" key="3">
    <source>
        <dbReference type="Proteomes" id="UP001429564"/>
    </source>
</evidence>
<reference evidence="2 3" key="1">
    <citation type="submission" date="2018-05" db="EMBL/GenBank/DDBJ databases">
        <authorList>
            <person name="Zhang Y.-J."/>
        </authorList>
    </citation>
    <scope>NUCLEOTIDE SEQUENCE [LARGE SCALE GENOMIC DNA]</scope>
    <source>
        <strain evidence="2 3">CY04</strain>
    </source>
</reference>
<feature type="region of interest" description="Disordered" evidence="1">
    <location>
        <begin position="1"/>
        <end position="33"/>
    </location>
</feature>
<protein>
    <submittedName>
        <fullName evidence="2">Uncharacterized protein</fullName>
    </submittedName>
</protein>
<comment type="caution">
    <text evidence="2">The sequence shown here is derived from an EMBL/GenBank/DDBJ whole genome shotgun (WGS) entry which is preliminary data.</text>
</comment>
<name>A0ABX0WB49_9RHOB</name>
<keyword evidence="3" id="KW-1185">Reference proteome</keyword>
<dbReference type="EMBL" id="QHLQ01000020">
    <property type="protein sequence ID" value="NIZ62661.1"/>
    <property type="molecule type" value="Genomic_DNA"/>
</dbReference>
<organism evidence="2 3">
    <name type="scientific">Parasedimentitalea denitrificans</name>
    <dbReference type="NCBI Taxonomy" id="2211118"/>
    <lineage>
        <taxon>Bacteria</taxon>
        <taxon>Pseudomonadati</taxon>
        <taxon>Pseudomonadota</taxon>
        <taxon>Alphaproteobacteria</taxon>
        <taxon>Rhodobacterales</taxon>
        <taxon>Paracoccaceae</taxon>
        <taxon>Parasedimentitalea</taxon>
    </lineage>
</organism>
<sequence length="64" mass="6995">MIDPHSPDVTLCESDGAGPISTMTRPDALRKGGKPERLMSKQFLTPANHNVTWLFETNSASIEP</sequence>
<proteinExistence type="predicted"/>